<reference evidence="3" key="1">
    <citation type="journal article" date="2019" name="Int. J. Syst. Evol. Microbiol.">
        <title>The Global Catalogue of Microorganisms (GCM) 10K type strain sequencing project: providing services to taxonomists for standard genome sequencing and annotation.</title>
        <authorList>
            <consortium name="The Broad Institute Genomics Platform"/>
            <consortium name="The Broad Institute Genome Sequencing Center for Infectious Disease"/>
            <person name="Wu L."/>
            <person name="Ma J."/>
        </authorList>
    </citation>
    <scope>NUCLEOTIDE SEQUENCE [LARGE SCALE GENOMIC DNA]</scope>
    <source>
        <strain evidence="3">JCM 17919</strain>
    </source>
</reference>
<accession>A0ABP8HI21</accession>
<name>A0ABP8HI21_9BACT</name>
<dbReference type="RefSeq" id="WP_345257279.1">
    <property type="nucleotide sequence ID" value="NZ_BAABGY010000011.1"/>
</dbReference>
<evidence type="ECO:0000256" key="1">
    <source>
        <dbReference type="SAM" id="MobiDB-lite"/>
    </source>
</evidence>
<protein>
    <submittedName>
        <fullName evidence="2">Uncharacterized protein</fullName>
    </submittedName>
</protein>
<evidence type="ECO:0000313" key="3">
    <source>
        <dbReference type="Proteomes" id="UP001501725"/>
    </source>
</evidence>
<organism evidence="2 3">
    <name type="scientific">Flaviaesturariibacter amylovorans</name>
    <dbReference type="NCBI Taxonomy" id="1084520"/>
    <lineage>
        <taxon>Bacteria</taxon>
        <taxon>Pseudomonadati</taxon>
        <taxon>Bacteroidota</taxon>
        <taxon>Chitinophagia</taxon>
        <taxon>Chitinophagales</taxon>
        <taxon>Chitinophagaceae</taxon>
        <taxon>Flaviaestuariibacter</taxon>
    </lineage>
</organism>
<dbReference type="Proteomes" id="UP001501725">
    <property type="component" value="Unassembled WGS sequence"/>
</dbReference>
<gene>
    <name evidence="2" type="ORF">GCM10023184_36630</name>
</gene>
<comment type="caution">
    <text evidence="2">The sequence shown here is derived from an EMBL/GenBank/DDBJ whole genome shotgun (WGS) entry which is preliminary data.</text>
</comment>
<evidence type="ECO:0000313" key="2">
    <source>
        <dbReference type="EMBL" id="GAA4339483.1"/>
    </source>
</evidence>
<feature type="region of interest" description="Disordered" evidence="1">
    <location>
        <begin position="109"/>
        <end position="137"/>
    </location>
</feature>
<proteinExistence type="predicted"/>
<keyword evidence="3" id="KW-1185">Reference proteome</keyword>
<sequence length="137" mass="16080">MSYRTPEPIVIPDSLCEGWFISQDFDFFDPNDKGCILQYVRKQIEYWKRGNTLRVHKISSLKHVLIQVEKANDISRRRRKYISEDLESPEYTLQDGNFVIVSDQNDSRRERYSGDMDDEDYIRSIENGSGEALGYGD</sequence>
<dbReference type="EMBL" id="BAABGY010000011">
    <property type="protein sequence ID" value="GAA4339483.1"/>
    <property type="molecule type" value="Genomic_DNA"/>
</dbReference>